<protein>
    <submittedName>
        <fullName evidence="2">ASCH domain-containing protein</fullName>
    </submittedName>
</protein>
<dbReference type="SUPFAM" id="SSF88697">
    <property type="entry name" value="PUA domain-like"/>
    <property type="match status" value="1"/>
</dbReference>
<dbReference type="Proteomes" id="UP001597532">
    <property type="component" value="Unassembled WGS sequence"/>
</dbReference>
<dbReference type="PANTHER" id="PTHR39203:SF1">
    <property type="entry name" value="CYTOPLASMIC PROTEIN"/>
    <property type="match status" value="1"/>
</dbReference>
<reference evidence="3" key="1">
    <citation type="journal article" date="2019" name="Int. J. Syst. Evol. Microbiol.">
        <title>The Global Catalogue of Microorganisms (GCM) 10K type strain sequencing project: providing services to taxonomists for standard genome sequencing and annotation.</title>
        <authorList>
            <consortium name="The Broad Institute Genomics Platform"/>
            <consortium name="The Broad Institute Genome Sequencing Center for Infectious Disease"/>
            <person name="Wu L."/>
            <person name="Ma J."/>
        </authorList>
    </citation>
    <scope>NUCLEOTIDE SEQUENCE [LARGE SCALE GENOMIC DNA]</scope>
    <source>
        <strain evidence="3">KCTC 52924</strain>
    </source>
</reference>
<sequence>MENRSVRNMWGDFLDAHVEFALAEAPEVIQFFDNENDADRHTALVLNRIKTATTFSLLGIQNRKERLPKTGTFLVVVDGRANAKCVVRITSSILKPWFSITEEYAKLDGFDNLSLWKTAYWNFFIKELSLYDRDPKESMIVVCVSFEKVYG</sequence>
<proteinExistence type="predicted"/>
<evidence type="ECO:0000313" key="3">
    <source>
        <dbReference type="Proteomes" id="UP001597532"/>
    </source>
</evidence>
<dbReference type="Gene3D" id="3.10.400.10">
    <property type="entry name" value="Sulfate adenylyltransferase"/>
    <property type="match status" value="1"/>
</dbReference>
<accession>A0ABW5VA37</accession>
<gene>
    <name evidence="2" type="ORF">ACFS1K_00980</name>
</gene>
<dbReference type="InterPro" id="IPR007374">
    <property type="entry name" value="ASCH_domain"/>
</dbReference>
<dbReference type="InterPro" id="IPR015947">
    <property type="entry name" value="PUA-like_sf"/>
</dbReference>
<dbReference type="Pfam" id="PF04266">
    <property type="entry name" value="ASCH"/>
    <property type="match status" value="1"/>
</dbReference>
<name>A0ABW5VA37_9FLAO</name>
<dbReference type="SMART" id="SM01022">
    <property type="entry name" value="ASCH"/>
    <property type="match status" value="1"/>
</dbReference>
<dbReference type="EMBL" id="JBHUOK010000002">
    <property type="protein sequence ID" value="MFD2788328.1"/>
    <property type="molecule type" value="Genomic_DNA"/>
</dbReference>
<dbReference type="RefSeq" id="WP_251807605.1">
    <property type="nucleotide sequence ID" value="NZ_CP166679.1"/>
</dbReference>
<comment type="caution">
    <text evidence="2">The sequence shown here is derived from an EMBL/GenBank/DDBJ whole genome shotgun (WGS) entry which is preliminary data.</text>
</comment>
<evidence type="ECO:0000259" key="1">
    <source>
        <dbReference type="SMART" id="SM01022"/>
    </source>
</evidence>
<organism evidence="2 3">
    <name type="scientific">Arenibacter antarcticus</name>
    <dbReference type="NCBI Taxonomy" id="2040469"/>
    <lineage>
        <taxon>Bacteria</taxon>
        <taxon>Pseudomonadati</taxon>
        <taxon>Bacteroidota</taxon>
        <taxon>Flavobacteriia</taxon>
        <taxon>Flavobacteriales</taxon>
        <taxon>Flavobacteriaceae</taxon>
        <taxon>Arenibacter</taxon>
    </lineage>
</organism>
<keyword evidence="3" id="KW-1185">Reference proteome</keyword>
<dbReference type="PANTHER" id="PTHR39203">
    <property type="entry name" value="CYTOPLASMIC PROTEIN-RELATED"/>
    <property type="match status" value="1"/>
</dbReference>
<dbReference type="InterPro" id="IPR009326">
    <property type="entry name" value="DUF984"/>
</dbReference>
<feature type="domain" description="ASCH" evidence="1">
    <location>
        <begin position="29"/>
        <end position="150"/>
    </location>
</feature>
<evidence type="ECO:0000313" key="2">
    <source>
        <dbReference type="EMBL" id="MFD2788328.1"/>
    </source>
</evidence>